<proteinExistence type="predicted"/>
<accession>A0A2P6PFP3</accession>
<dbReference type="Gramene" id="PRQ20754">
    <property type="protein sequence ID" value="PRQ20754"/>
    <property type="gene ID" value="RchiOBHm_Chr7g0231581"/>
</dbReference>
<dbReference type="AlphaFoldDB" id="A0A2P6PFP3"/>
<comment type="caution">
    <text evidence="1">The sequence shown here is derived from an EMBL/GenBank/DDBJ whole genome shotgun (WGS) entry which is preliminary data.</text>
</comment>
<dbReference type="EMBL" id="PDCK01000045">
    <property type="protein sequence ID" value="PRQ20754.1"/>
    <property type="molecule type" value="Genomic_DNA"/>
</dbReference>
<gene>
    <name evidence="1" type="ORF">RchiOBHm_Chr7g0231581</name>
</gene>
<name>A0A2P6PFP3_ROSCH</name>
<organism evidence="1 2">
    <name type="scientific">Rosa chinensis</name>
    <name type="common">China rose</name>
    <dbReference type="NCBI Taxonomy" id="74649"/>
    <lineage>
        <taxon>Eukaryota</taxon>
        <taxon>Viridiplantae</taxon>
        <taxon>Streptophyta</taxon>
        <taxon>Embryophyta</taxon>
        <taxon>Tracheophyta</taxon>
        <taxon>Spermatophyta</taxon>
        <taxon>Magnoliopsida</taxon>
        <taxon>eudicotyledons</taxon>
        <taxon>Gunneridae</taxon>
        <taxon>Pentapetalae</taxon>
        <taxon>rosids</taxon>
        <taxon>fabids</taxon>
        <taxon>Rosales</taxon>
        <taxon>Rosaceae</taxon>
        <taxon>Rosoideae</taxon>
        <taxon>Rosoideae incertae sedis</taxon>
        <taxon>Rosa</taxon>
    </lineage>
</organism>
<reference evidence="1 2" key="1">
    <citation type="journal article" date="2018" name="Nat. Genet.">
        <title>The Rosa genome provides new insights in the design of modern roses.</title>
        <authorList>
            <person name="Bendahmane M."/>
        </authorList>
    </citation>
    <scope>NUCLEOTIDE SEQUENCE [LARGE SCALE GENOMIC DNA]</scope>
    <source>
        <strain evidence="2">cv. Old Blush</strain>
    </source>
</reference>
<evidence type="ECO:0000313" key="2">
    <source>
        <dbReference type="Proteomes" id="UP000238479"/>
    </source>
</evidence>
<keyword evidence="2" id="KW-1185">Reference proteome</keyword>
<protein>
    <submittedName>
        <fullName evidence="1">Uncharacterized protein</fullName>
    </submittedName>
</protein>
<evidence type="ECO:0000313" key="1">
    <source>
        <dbReference type="EMBL" id="PRQ20754.1"/>
    </source>
</evidence>
<dbReference type="Proteomes" id="UP000238479">
    <property type="component" value="Chromosome 7"/>
</dbReference>
<sequence>MWSLQASKTRLFSSLPSITSLSNVETQMRALLEDPDPKISEAISIFHHAIHSNRLPSGSAAACNFLVDTLSRSKNYELAFSVYTKMTKASRNTLKGAKQNLIEFYWKYCHKGSICASRYSP</sequence>